<proteinExistence type="inferred from homology"/>
<dbReference type="InterPro" id="IPR027995">
    <property type="entry name" value="Galactosyl_T_N"/>
</dbReference>
<name>A0A5J4NP22_9TREM</name>
<keyword evidence="6" id="KW-0812">Transmembrane</keyword>
<dbReference type="PRINTS" id="PR02050">
    <property type="entry name" value="B14GALTRFASE"/>
</dbReference>
<dbReference type="PANTHER" id="PTHR19300">
    <property type="entry name" value="BETA-1,4-GALACTOSYLTRANSFERASE"/>
    <property type="match status" value="1"/>
</dbReference>
<evidence type="ECO:0000256" key="4">
    <source>
        <dbReference type="ARBA" id="ARBA00022676"/>
    </source>
</evidence>
<keyword evidence="10 11" id="KW-0325">Glycoprotein</keyword>
<dbReference type="Pfam" id="PF02709">
    <property type="entry name" value="Glyco_transf_7C"/>
    <property type="match status" value="1"/>
</dbReference>
<dbReference type="InterPro" id="IPR003859">
    <property type="entry name" value="Galactosyl_T"/>
</dbReference>
<evidence type="ECO:0000256" key="5">
    <source>
        <dbReference type="ARBA" id="ARBA00022679"/>
    </source>
</evidence>
<organism evidence="15 16">
    <name type="scientific">Paragonimus westermani</name>
    <dbReference type="NCBI Taxonomy" id="34504"/>
    <lineage>
        <taxon>Eukaryota</taxon>
        <taxon>Metazoa</taxon>
        <taxon>Spiralia</taxon>
        <taxon>Lophotrochozoa</taxon>
        <taxon>Platyhelminthes</taxon>
        <taxon>Trematoda</taxon>
        <taxon>Digenea</taxon>
        <taxon>Plagiorchiida</taxon>
        <taxon>Troglotremata</taxon>
        <taxon>Troglotrematidae</taxon>
        <taxon>Paragonimus</taxon>
    </lineage>
</organism>
<comment type="similarity">
    <text evidence="3 11">Belongs to the glycosyltransferase 7 family.</text>
</comment>
<comment type="function">
    <text evidence="11">Catalyses the transfer of galactose onto proteins or lipids.</text>
</comment>
<dbReference type="GO" id="GO:0006688">
    <property type="term" value="P:glycosphingolipid biosynthetic process"/>
    <property type="evidence" value="ECO:0007669"/>
    <property type="project" value="TreeGrafter"/>
</dbReference>
<dbReference type="GO" id="GO:0005975">
    <property type="term" value="P:carbohydrate metabolic process"/>
    <property type="evidence" value="ECO:0007669"/>
    <property type="project" value="InterPro"/>
</dbReference>
<evidence type="ECO:0000256" key="8">
    <source>
        <dbReference type="ARBA" id="ARBA00022989"/>
    </source>
</evidence>
<evidence type="ECO:0000256" key="7">
    <source>
        <dbReference type="ARBA" id="ARBA00022968"/>
    </source>
</evidence>
<keyword evidence="8" id="KW-1133">Transmembrane helix</keyword>
<evidence type="ECO:0000256" key="9">
    <source>
        <dbReference type="ARBA" id="ARBA00023136"/>
    </source>
</evidence>
<dbReference type="GO" id="GO:0033842">
    <property type="term" value="F:N-acetyl-beta-glucosaminyl-derivative 4-beta-N-acetylgalactosaminyltransferase activity"/>
    <property type="evidence" value="ECO:0007669"/>
    <property type="project" value="TreeGrafter"/>
</dbReference>
<feature type="domain" description="Galactosyltransferase N-terminal" evidence="14">
    <location>
        <begin position="65"/>
        <end position="197"/>
    </location>
</feature>
<evidence type="ECO:0000256" key="6">
    <source>
        <dbReference type="ARBA" id="ARBA00022692"/>
    </source>
</evidence>
<dbReference type="Proteomes" id="UP000324629">
    <property type="component" value="Unassembled WGS sequence"/>
</dbReference>
<dbReference type="GO" id="GO:0016020">
    <property type="term" value="C:membrane"/>
    <property type="evidence" value="ECO:0007669"/>
    <property type="project" value="UniProtKB-SubCell"/>
</dbReference>
<dbReference type="GO" id="GO:0008378">
    <property type="term" value="F:galactosyltransferase activity"/>
    <property type="evidence" value="ECO:0007669"/>
    <property type="project" value="TreeGrafter"/>
</dbReference>
<feature type="chain" id="PRO_5023866173" description="Beta-1,4-galactosyltransferase" evidence="12">
    <location>
        <begin position="20"/>
        <end position="418"/>
    </location>
</feature>
<dbReference type="Gene3D" id="3.90.550.10">
    <property type="entry name" value="Spore Coat Polysaccharide Biosynthesis Protein SpsA, Chain A"/>
    <property type="match status" value="1"/>
</dbReference>
<comment type="subcellular location">
    <subcellularLocation>
        <location evidence="1">Membrane</location>
        <topology evidence="1">Single-pass type II membrane protein</topology>
    </subcellularLocation>
</comment>
<evidence type="ECO:0000256" key="1">
    <source>
        <dbReference type="ARBA" id="ARBA00004606"/>
    </source>
</evidence>
<dbReference type="AlphaFoldDB" id="A0A5J4NP22"/>
<keyword evidence="9" id="KW-0472">Membrane</keyword>
<evidence type="ECO:0000256" key="12">
    <source>
        <dbReference type="SAM" id="SignalP"/>
    </source>
</evidence>
<evidence type="ECO:0000256" key="10">
    <source>
        <dbReference type="ARBA" id="ARBA00023180"/>
    </source>
</evidence>
<evidence type="ECO:0000313" key="16">
    <source>
        <dbReference type="Proteomes" id="UP000324629"/>
    </source>
</evidence>
<protein>
    <recommendedName>
        <fullName evidence="11">Beta-1,4-galactosyltransferase</fullName>
        <ecNumber evidence="11">2.4.1.-</ecNumber>
    </recommendedName>
</protein>
<dbReference type="EC" id="2.4.1.-" evidence="11"/>
<evidence type="ECO:0000313" key="15">
    <source>
        <dbReference type="EMBL" id="KAA3677302.1"/>
    </source>
</evidence>
<evidence type="ECO:0000256" key="2">
    <source>
        <dbReference type="ARBA" id="ARBA00004922"/>
    </source>
</evidence>
<dbReference type="UniPathway" id="UPA00378"/>
<reference evidence="15 16" key="1">
    <citation type="journal article" date="2019" name="Gigascience">
        <title>Whole-genome sequence of the oriental lung fluke Paragonimus westermani.</title>
        <authorList>
            <person name="Oey H."/>
            <person name="Zakrzewski M."/>
            <person name="Narain K."/>
            <person name="Devi K.R."/>
            <person name="Agatsuma T."/>
            <person name="Nawaratna S."/>
            <person name="Gobert G.N."/>
            <person name="Jones M.K."/>
            <person name="Ragan M.A."/>
            <person name="McManus D.P."/>
            <person name="Krause L."/>
        </authorList>
    </citation>
    <scope>NUCLEOTIDE SEQUENCE [LARGE SCALE GENOMIC DNA]</scope>
    <source>
        <strain evidence="15 16">IND2009</strain>
    </source>
</reference>
<evidence type="ECO:0000256" key="11">
    <source>
        <dbReference type="RuleBase" id="RU368121"/>
    </source>
</evidence>
<keyword evidence="7 11" id="KW-0735">Signal-anchor</keyword>
<dbReference type="GO" id="GO:0005794">
    <property type="term" value="C:Golgi apparatus"/>
    <property type="evidence" value="ECO:0007669"/>
    <property type="project" value="TreeGrafter"/>
</dbReference>
<keyword evidence="5 11" id="KW-0808">Transferase</keyword>
<dbReference type="PANTHER" id="PTHR19300:SF57">
    <property type="entry name" value="BETA-1,4-N-ACETYLGALACTOSAMINYLTRANSFERASE"/>
    <property type="match status" value="1"/>
</dbReference>
<evidence type="ECO:0000259" key="13">
    <source>
        <dbReference type="Pfam" id="PF02709"/>
    </source>
</evidence>
<comment type="caution">
    <text evidence="15">The sequence shown here is derived from an EMBL/GenBank/DDBJ whole genome shotgun (WGS) entry which is preliminary data.</text>
</comment>
<keyword evidence="16" id="KW-1185">Reference proteome</keyword>
<accession>A0A5J4NP22</accession>
<sequence length="418" mass="48148">MSLSIGLLLVTYLWYMSNQHPEIIVTDPSTVISAECCEDGEKLSHKSAVSDLGKKDRDLGKRICCPNREPLAFSRWTAERTEPTYGELFEKHADLCHGNWTPTSCVPSQFVAVIVPFRNRESQLRFLLDRLHTTLKHQRIAYGIYVIEQVGDKPFNRGLLLNIGVRETLRQQPNTDCFIFHDVDLLPENSANIYMCDQHLRQLSSGIDEYRFHPPFSNNAGGVSALSKDTLFKLNGFPNRYWGWGNEDDELSARRLVHELHLSRPPSHIGRYQAIRHIKSNRKKGHYTSFLQFRGFQNDGLSSLDESSYLMLSNSSYQQPASTHSQNQKIYIPMSWSVCALHSFAENLGIPVDSLQLETTQPGWMLSHGYSDTFEQTARSMLYKHIRIDPSPIYNVPVKPSQDTRESWFWFLHFYGWI</sequence>
<evidence type="ECO:0000259" key="14">
    <source>
        <dbReference type="Pfam" id="PF13733"/>
    </source>
</evidence>
<comment type="pathway">
    <text evidence="2 11">Protein modification; protein glycosylation.</text>
</comment>
<dbReference type="SUPFAM" id="SSF53448">
    <property type="entry name" value="Nucleotide-diphospho-sugar transferases"/>
    <property type="match status" value="1"/>
</dbReference>
<keyword evidence="12" id="KW-0732">Signal</keyword>
<dbReference type="EMBL" id="QNGE01001568">
    <property type="protein sequence ID" value="KAA3677302.1"/>
    <property type="molecule type" value="Genomic_DNA"/>
</dbReference>
<keyword evidence="4 11" id="KW-0328">Glycosyltransferase</keyword>
<dbReference type="Pfam" id="PF13733">
    <property type="entry name" value="Glyco_transf_7N"/>
    <property type="match status" value="1"/>
</dbReference>
<gene>
    <name evidence="15" type="ORF">DEA37_0014270</name>
</gene>
<dbReference type="InterPro" id="IPR029044">
    <property type="entry name" value="Nucleotide-diphossugar_trans"/>
</dbReference>
<dbReference type="InterPro" id="IPR027791">
    <property type="entry name" value="Galactosyl_T_C"/>
</dbReference>
<feature type="signal peptide" evidence="12">
    <location>
        <begin position="1"/>
        <end position="19"/>
    </location>
</feature>
<feature type="domain" description="Galactosyltransferase C-terminal" evidence="13">
    <location>
        <begin position="201"/>
        <end position="277"/>
    </location>
</feature>
<evidence type="ECO:0000256" key="3">
    <source>
        <dbReference type="ARBA" id="ARBA00005735"/>
    </source>
</evidence>